<sequence>MPQNIGVPTSTSTSTTTILAGSFETHGDSFLIHDKSFLSFLEGTTCSILLDPHERACHFCHTESFPTTCQHRNVKHGHRSSEYIFRHECRSHHRTTTTTTTITHDTESFEPLLLDLRARFMKNATCQFEDMVDYLRDFIANEQNDTHHIMNANTNS</sequence>
<gene>
    <name evidence="1" type="ORF">ASEP1449_LOCUS13592</name>
</gene>
<organism evidence="1">
    <name type="scientific">Attheya septentrionalis</name>
    <dbReference type="NCBI Taxonomy" id="420275"/>
    <lineage>
        <taxon>Eukaryota</taxon>
        <taxon>Sar</taxon>
        <taxon>Stramenopiles</taxon>
        <taxon>Ochrophyta</taxon>
        <taxon>Bacillariophyta</taxon>
        <taxon>Coscinodiscophyceae</taxon>
        <taxon>Chaetocerotophycidae</taxon>
        <taxon>Chaetocerotales</taxon>
        <taxon>Attheyaceae</taxon>
        <taxon>Attheya</taxon>
    </lineage>
</organism>
<evidence type="ECO:0000313" key="1">
    <source>
        <dbReference type="EMBL" id="CAD9821758.1"/>
    </source>
</evidence>
<accession>A0A7S2UM51</accession>
<dbReference type="AlphaFoldDB" id="A0A7S2UM51"/>
<protein>
    <submittedName>
        <fullName evidence="1">Uncharacterized protein</fullName>
    </submittedName>
</protein>
<reference evidence="1" key="1">
    <citation type="submission" date="2021-01" db="EMBL/GenBank/DDBJ databases">
        <authorList>
            <person name="Corre E."/>
            <person name="Pelletier E."/>
            <person name="Niang G."/>
            <person name="Scheremetjew M."/>
            <person name="Finn R."/>
            <person name="Kale V."/>
            <person name="Holt S."/>
            <person name="Cochrane G."/>
            <person name="Meng A."/>
            <person name="Brown T."/>
            <person name="Cohen L."/>
        </authorList>
    </citation>
    <scope>NUCLEOTIDE SEQUENCE</scope>
    <source>
        <strain evidence="1">CCMP2084</strain>
    </source>
</reference>
<name>A0A7S2UM51_9STRA</name>
<dbReference type="EMBL" id="HBHQ01020202">
    <property type="protein sequence ID" value="CAD9821758.1"/>
    <property type="molecule type" value="Transcribed_RNA"/>
</dbReference>
<proteinExistence type="predicted"/>